<sequence length="238" mass="26939">MDKNSFAFQAIGHIRSPFREKFGIPRQPGLVTAAQVELWLSPQFSPAALSGLEGFSHLWLSFVFHQHLQRPWHERVRPPRLGGNEKVGVFASRSPFRPNPIGLSVVPWHGWRQEQGQLVLSLGGADLLDGTPVLDIKPYIPFVDSLPEAKGGFAEQPPPLREVRFCPEALQQLQHWQQQYPQLLELVRQILAQDPRPAYQQQDEREYGVLVYQLNVRFRSQGQALEVTGVQPLAESAS</sequence>
<accession>A0ABV5ZB84</accession>
<dbReference type="PANTHER" id="PTHR12818:SF0">
    <property type="entry name" value="TRNA (ADENINE(37)-N6)-METHYLTRANSFERASE"/>
    <property type="match status" value="1"/>
</dbReference>
<comment type="caution">
    <text evidence="4">The sequence shown here is derived from an EMBL/GenBank/DDBJ whole genome shotgun (WGS) entry which is preliminary data.</text>
</comment>
<dbReference type="EMBL" id="JBHLZN010000002">
    <property type="protein sequence ID" value="MFB9886552.1"/>
    <property type="molecule type" value="Genomic_DNA"/>
</dbReference>
<proteinExistence type="inferred from homology"/>
<dbReference type="CDD" id="cd09281">
    <property type="entry name" value="UPF0066"/>
    <property type="match status" value="1"/>
</dbReference>
<comment type="similarity">
    <text evidence="2">Belongs to the tRNA methyltransferase O family.</text>
</comment>
<organism evidence="4 5">
    <name type="scientific">Balneatrix alpica</name>
    <dbReference type="NCBI Taxonomy" id="75684"/>
    <lineage>
        <taxon>Bacteria</taxon>
        <taxon>Pseudomonadati</taxon>
        <taxon>Pseudomonadota</taxon>
        <taxon>Gammaproteobacteria</taxon>
        <taxon>Oceanospirillales</taxon>
        <taxon>Balneatrichaceae</taxon>
        <taxon>Balneatrix</taxon>
    </lineage>
</organism>
<dbReference type="Gene3D" id="3.30.2310.10">
    <property type="entry name" value="YaeB-like"/>
    <property type="match status" value="1"/>
</dbReference>
<dbReference type="RefSeq" id="WP_027311984.1">
    <property type="nucleotide sequence ID" value="NZ_JAUESS010000003.1"/>
</dbReference>
<evidence type="ECO:0000256" key="2">
    <source>
        <dbReference type="ARBA" id="ARBA00033753"/>
    </source>
</evidence>
<dbReference type="NCBIfam" id="TIGR00104">
    <property type="entry name" value="tRNA_TsaA"/>
    <property type="match status" value="1"/>
</dbReference>
<protein>
    <submittedName>
        <fullName evidence="4">tRNA (N6-threonylcarbamoyladenosine(37)-N6)-methyltransferase TrmO</fullName>
    </submittedName>
</protein>
<dbReference type="InterPro" id="IPR023368">
    <property type="entry name" value="UPF0066_cons_site"/>
</dbReference>
<dbReference type="PANTHER" id="PTHR12818">
    <property type="entry name" value="TRNA (ADENINE(37)-N6)-METHYLTRANSFERASE"/>
    <property type="match status" value="1"/>
</dbReference>
<dbReference type="InterPro" id="IPR040372">
    <property type="entry name" value="YaeB-like"/>
</dbReference>
<evidence type="ECO:0000256" key="1">
    <source>
        <dbReference type="ARBA" id="ARBA00022691"/>
    </source>
</evidence>
<gene>
    <name evidence="4" type="primary">tsaA</name>
    <name evidence="4" type="ORF">ACFFLH_09030</name>
</gene>
<dbReference type="PROSITE" id="PS51668">
    <property type="entry name" value="TSAA_2"/>
    <property type="match status" value="1"/>
</dbReference>
<dbReference type="InterPro" id="IPR023370">
    <property type="entry name" value="TrmO-like_N"/>
</dbReference>
<evidence type="ECO:0000313" key="5">
    <source>
        <dbReference type="Proteomes" id="UP001589628"/>
    </source>
</evidence>
<name>A0ABV5ZB84_9GAMM</name>
<feature type="domain" description="TsaA-like" evidence="3">
    <location>
        <begin position="8"/>
        <end position="148"/>
    </location>
</feature>
<evidence type="ECO:0000259" key="3">
    <source>
        <dbReference type="PROSITE" id="PS51668"/>
    </source>
</evidence>
<dbReference type="PROSITE" id="PS01318">
    <property type="entry name" value="TSAA_1"/>
    <property type="match status" value="1"/>
</dbReference>
<dbReference type="InterPro" id="IPR041369">
    <property type="entry name" value="TrmO_C"/>
</dbReference>
<keyword evidence="5" id="KW-1185">Reference proteome</keyword>
<keyword evidence="1" id="KW-0949">S-adenosyl-L-methionine</keyword>
<dbReference type="SUPFAM" id="SSF118196">
    <property type="entry name" value="YaeB-like"/>
    <property type="match status" value="1"/>
</dbReference>
<evidence type="ECO:0000313" key="4">
    <source>
        <dbReference type="EMBL" id="MFB9886552.1"/>
    </source>
</evidence>
<reference evidence="4 5" key="1">
    <citation type="submission" date="2024-09" db="EMBL/GenBank/DDBJ databases">
        <authorList>
            <person name="Sun Q."/>
            <person name="Mori K."/>
        </authorList>
    </citation>
    <scope>NUCLEOTIDE SEQUENCE [LARGE SCALE GENOMIC DNA]</scope>
    <source>
        <strain evidence="4 5">ATCC 51285</strain>
    </source>
</reference>
<dbReference type="InterPro" id="IPR036413">
    <property type="entry name" value="YaeB-like_sf"/>
</dbReference>
<dbReference type="Gene3D" id="2.40.30.70">
    <property type="entry name" value="YaeB-like"/>
    <property type="match status" value="1"/>
</dbReference>
<dbReference type="InterPro" id="IPR036414">
    <property type="entry name" value="YaeB_N_sf"/>
</dbReference>
<dbReference type="Pfam" id="PF18389">
    <property type="entry name" value="TrmO_C"/>
    <property type="match status" value="1"/>
</dbReference>
<dbReference type="Proteomes" id="UP001589628">
    <property type="component" value="Unassembled WGS sequence"/>
</dbReference>
<dbReference type="Pfam" id="PF01980">
    <property type="entry name" value="TrmO_N"/>
    <property type="match status" value="1"/>
</dbReference>